<dbReference type="OrthoDB" id="5240800at2759"/>
<protein>
    <recommendedName>
        <fullName evidence="3">FAD-binding FR-type domain-containing protein</fullName>
    </recommendedName>
</protein>
<dbReference type="AlphaFoldDB" id="A0A507AT73"/>
<dbReference type="EMBL" id="SKBQ01000080">
    <property type="protein sequence ID" value="TPX08111.1"/>
    <property type="molecule type" value="Genomic_DNA"/>
</dbReference>
<dbReference type="InParanoid" id="A0A507AT73"/>
<evidence type="ECO:0000313" key="2">
    <source>
        <dbReference type="Proteomes" id="UP000319257"/>
    </source>
</evidence>
<evidence type="ECO:0000313" key="1">
    <source>
        <dbReference type="EMBL" id="TPX08111.1"/>
    </source>
</evidence>
<comment type="caution">
    <text evidence="1">The sequence shown here is derived from an EMBL/GenBank/DDBJ whole genome shotgun (WGS) entry which is preliminary data.</text>
</comment>
<keyword evidence="2" id="KW-1185">Reference proteome</keyword>
<name>A0A507AT73_9PEZI</name>
<sequence length="281" mass="30623">MVTPSSPDRGRSVALAHVSSHRMTSSISLHTFSAPVQLPIRPTQHVVIQFPPDLDPIGGAHSLKEDDRRLQFTPCRISVEPMQGTADGARTTLAFFSRNGRVTSLIGLPRPQGLGAQLVEVGGGFSEEVLESPAQTIAVAGGTGISCFLSLESSNLGEDAATMRRILAWSIRGEDFPLVEYVLQNGMLDIELWDVKIFVTAGEDPGGLVGGKPETVWKDRFNSIKQNFQGVEFACRRMEKSDIFEDSADKKALVLFCGSKSLQWQIKMWALGIGTVHVTDR</sequence>
<organism evidence="1 2">
    <name type="scientific">Thyridium curvatum</name>
    <dbReference type="NCBI Taxonomy" id="1093900"/>
    <lineage>
        <taxon>Eukaryota</taxon>
        <taxon>Fungi</taxon>
        <taxon>Dikarya</taxon>
        <taxon>Ascomycota</taxon>
        <taxon>Pezizomycotina</taxon>
        <taxon>Sordariomycetes</taxon>
        <taxon>Sordariomycetidae</taxon>
        <taxon>Thyridiales</taxon>
        <taxon>Thyridiaceae</taxon>
        <taxon>Thyridium</taxon>
    </lineage>
</organism>
<gene>
    <name evidence="1" type="ORF">E0L32_010178</name>
</gene>
<evidence type="ECO:0008006" key="3">
    <source>
        <dbReference type="Google" id="ProtNLM"/>
    </source>
</evidence>
<dbReference type="GeneID" id="41977625"/>
<reference evidence="1 2" key="1">
    <citation type="submission" date="2019-06" db="EMBL/GenBank/DDBJ databases">
        <title>Draft genome sequence of the filamentous fungus Phialemoniopsis curvata isolated from diesel fuel.</title>
        <authorList>
            <person name="Varaljay V.A."/>
            <person name="Lyon W.J."/>
            <person name="Crouch A.L."/>
            <person name="Drake C.E."/>
            <person name="Hollomon J.M."/>
            <person name="Nadeau L.J."/>
            <person name="Nunn H.S."/>
            <person name="Stevenson B.S."/>
            <person name="Bojanowski C.L."/>
            <person name="Crookes-Goodson W.J."/>
        </authorList>
    </citation>
    <scope>NUCLEOTIDE SEQUENCE [LARGE SCALE GENOMIC DNA]</scope>
    <source>
        <strain evidence="1 2">D216</strain>
    </source>
</reference>
<dbReference type="RefSeq" id="XP_030989822.1">
    <property type="nucleotide sequence ID" value="XM_031132768.1"/>
</dbReference>
<proteinExistence type="predicted"/>
<accession>A0A507AT73</accession>
<dbReference type="Proteomes" id="UP000319257">
    <property type="component" value="Unassembled WGS sequence"/>
</dbReference>